<evidence type="ECO:0000256" key="3">
    <source>
        <dbReference type="ARBA" id="ARBA00022692"/>
    </source>
</evidence>
<feature type="transmembrane region" description="Helical" evidence="6">
    <location>
        <begin position="60"/>
        <end position="80"/>
    </location>
</feature>
<evidence type="ECO:0000256" key="5">
    <source>
        <dbReference type="ARBA" id="ARBA00023136"/>
    </source>
</evidence>
<evidence type="ECO:0000313" key="7">
    <source>
        <dbReference type="EMBL" id="MFC6170779.1"/>
    </source>
</evidence>
<dbReference type="PANTHER" id="PTHR21716:SF62">
    <property type="entry name" value="TRANSPORT PROTEIN YDBI-RELATED"/>
    <property type="match status" value="1"/>
</dbReference>
<evidence type="ECO:0000256" key="6">
    <source>
        <dbReference type="SAM" id="Phobius"/>
    </source>
</evidence>
<feature type="transmembrane region" description="Helical" evidence="6">
    <location>
        <begin position="231"/>
        <end position="259"/>
    </location>
</feature>
<comment type="subcellular location">
    <subcellularLocation>
        <location evidence="1">Membrane</location>
        <topology evidence="1">Multi-pass membrane protein</topology>
    </subcellularLocation>
</comment>
<gene>
    <name evidence="7" type="ORF">ACFQGP_09340</name>
</gene>
<sequence length="346" mass="39506">MSLWKKFLANVELRRIVVLLAIIAVLYLARSMMSIILLTFIFTFLVLQLVKFIRHWIKIPAPLIVVIIYALAIFLLYSAITKYLPVVAEQTVKMVDSVYKFYQNPDYDTNQVFKWINSYIKTSDLMHQFKGGIAVAFTYLTSIGTMGVTFFLSLMLSFFFTIESQRMFKFSRLFLSSDYAWLFQDIYFFAKKFVNTFGVVIEAQVFIALTNTILTTIFLSIMHMPQLPTLAIMVFLLSMIPVAGVIISCIPLALIGYSVGGIQDVVYILILILIIHVLEAYVLNPQFMSSRTKLPIFYTFVVLLIGEHVFGTWGLIVGIPIFTFFLDILGVKSIGNKKEKLKSAKN</sequence>
<feature type="transmembrane region" description="Helical" evidence="6">
    <location>
        <begin position="265"/>
        <end position="282"/>
    </location>
</feature>
<evidence type="ECO:0000256" key="1">
    <source>
        <dbReference type="ARBA" id="ARBA00004141"/>
    </source>
</evidence>
<dbReference type="PANTHER" id="PTHR21716">
    <property type="entry name" value="TRANSMEMBRANE PROTEIN"/>
    <property type="match status" value="1"/>
</dbReference>
<dbReference type="EMBL" id="JBHSSL010000053">
    <property type="protein sequence ID" value="MFC6170779.1"/>
    <property type="molecule type" value="Genomic_DNA"/>
</dbReference>
<evidence type="ECO:0000256" key="4">
    <source>
        <dbReference type="ARBA" id="ARBA00022989"/>
    </source>
</evidence>
<organism evidence="7 8">
    <name type="scientific">Loigolactobacillus jiayinensis</name>
    <dbReference type="NCBI Taxonomy" id="2486016"/>
    <lineage>
        <taxon>Bacteria</taxon>
        <taxon>Bacillati</taxon>
        <taxon>Bacillota</taxon>
        <taxon>Bacilli</taxon>
        <taxon>Lactobacillales</taxon>
        <taxon>Lactobacillaceae</taxon>
        <taxon>Loigolactobacillus</taxon>
    </lineage>
</organism>
<comment type="caution">
    <text evidence="7">The sequence shown here is derived from an EMBL/GenBank/DDBJ whole genome shotgun (WGS) entry which is preliminary data.</text>
</comment>
<keyword evidence="3 6" id="KW-0812">Transmembrane</keyword>
<comment type="similarity">
    <text evidence="2">Belongs to the autoinducer-2 exporter (AI-2E) (TC 2.A.86) family.</text>
</comment>
<keyword evidence="8" id="KW-1185">Reference proteome</keyword>
<accession>A0ABW1RGM1</accession>
<reference evidence="8" key="1">
    <citation type="journal article" date="2019" name="Int. J. Syst. Evol. Microbiol.">
        <title>The Global Catalogue of Microorganisms (GCM) 10K type strain sequencing project: providing services to taxonomists for standard genome sequencing and annotation.</title>
        <authorList>
            <consortium name="The Broad Institute Genomics Platform"/>
            <consortium name="The Broad Institute Genome Sequencing Center for Infectious Disease"/>
            <person name="Wu L."/>
            <person name="Ma J."/>
        </authorList>
    </citation>
    <scope>NUCLEOTIDE SEQUENCE [LARGE SCALE GENOMIC DNA]</scope>
    <source>
        <strain evidence="8">CCM 8904</strain>
    </source>
</reference>
<name>A0ABW1RGM1_9LACO</name>
<dbReference type="Proteomes" id="UP001596289">
    <property type="component" value="Unassembled WGS sequence"/>
</dbReference>
<feature type="transmembrane region" description="Helical" evidence="6">
    <location>
        <begin position="12"/>
        <end position="29"/>
    </location>
</feature>
<keyword evidence="5 6" id="KW-0472">Membrane</keyword>
<evidence type="ECO:0000313" key="8">
    <source>
        <dbReference type="Proteomes" id="UP001596289"/>
    </source>
</evidence>
<dbReference type="InterPro" id="IPR002549">
    <property type="entry name" value="AI-2E-like"/>
</dbReference>
<feature type="transmembrane region" description="Helical" evidence="6">
    <location>
        <begin position="133"/>
        <end position="161"/>
    </location>
</feature>
<dbReference type="Pfam" id="PF01594">
    <property type="entry name" value="AI-2E_transport"/>
    <property type="match status" value="1"/>
</dbReference>
<evidence type="ECO:0000256" key="2">
    <source>
        <dbReference type="ARBA" id="ARBA00009773"/>
    </source>
</evidence>
<dbReference type="RefSeq" id="WP_125553747.1">
    <property type="nucleotide sequence ID" value="NZ_JBHSSL010000053.1"/>
</dbReference>
<protein>
    <submittedName>
        <fullName evidence="7">AI-2E family transporter</fullName>
    </submittedName>
</protein>
<feature type="transmembrane region" description="Helical" evidence="6">
    <location>
        <begin position="316"/>
        <end position="335"/>
    </location>
</feature>
<feature type="transmembrane region" description="Helical" evidence="6">
    <location>
        <begin position="196"/>
        <end position="219"/>
    </location>
</feature>
<keyword evidence="4 6" id="KW-1133">Transmembrane helix</keyword>
<proteinExistence type="inferred from homology"/>